<sequence>MHVKANPYLRFAIPFGSPKVAKSPKLCESAYTTIFSYGCHPQRGELSNYPICFGSVIGR</sequence>
<evidence type="ECO:0000313" key="2">
    <source>
        <dbReference type="Proteomes" id="UP000481033"/>
    </source>
</evidence>
<name>A0A6M0RHN9_9CYAN</name>
<organism evidence="1 2">
    <name type="scientific">Adonisia turfae CCMR0081</name>
    <dbReference type="NCBI Taxonomy" id="2292702"/>
    <lineage>
        <taxon>Bacteria</taxon>
        <taxon>Bacillati</taxon>
        <taxon>Cyanobacteriota</taxon>
        <taxon>Adonisia</taxon>
        <taxon>Adonisia turfae</taxon>
    </lineage>
</organism>
<accession>A0A6M0RHN9</accession>
<dbReference type="Proteomes" id="UP000481033">
    <property type="component" value="Unassembled WGS sequence"/>
</dbReference>
<proteinExistence type="predicted"/>
<dbReference type="EMBL" id="QXHD01000004">
    <property type="protein sequence ID" value="NEZ55252.1"/>
    <property type="molecule type" value="Genomic_DNA"/>
</dbReference>
<dbReference type="AlphaFoldDB" id="A0A6M0RHN9"/>
<protein>
    <submittedName>
        <fullName evidence="1">Uncharacterized protein</fullName>
    </submittedName>
</protein>
<reference evidence="1 2" key="1">
    <citation type="journal article" date="2020" name="Microb. Ecol.">
        <title>Ecogenomics of the Marine Benthic Filamentous Cyanobacterium Adonisia.</title>
        <authorList>
            <person name="Walter J.M."/>
            <person name="Coutinho F.H."/>
            <person name="Leomil L."/>
            <person name="Hargreaves P.I."/>
            <person name="Campeao M.E."/>
            <person name="Vieira V.V."/>
            <person name="Silva B.S."/>
            <person name="Fistarol G.O."/>
            <person name="Salomon P.S."/>
            <person name="Sawabe T."/>
            <person name="Mino S."/>
            <person name="Hosokawa M."/>
            <person name="Miyashita H."/>
            <person name="Maruyama F."/>
            <person name="van Verk M.C."/>
            <person name="Dutilh B.E."/>
            <person name="Thompson C.C."/>
            <person name="Thompson F.L."/>
        </authorList>
    </citation>
    <scope>NUCLEOTIDE SEQUENCE [LARGE SCALE GENOMIC DNA]</scope>
    <source>
        <strain evidence="1 2">CCMR0081</strain>
    </source>
</reference>
<comment type="caution">
    <text evidence="1">The sequence shown here is derived from an EMBL/GenBank/DDBJ whole genome shotgun (WGS) entry which is preliminary data.</text>
</comment>
<keyword evidence="2" id="KW-1185">Reference proteome</keyword>
<gene>
    <name evidence="1" type="ORF">DXZ20_06085</name>
</gene>
<evidence type="ECO:0000313" key="1">
    <source>
        <dbReference type="EMBL" id="NEZ55252.1"/>
    </source>
</evidence>